<evidence type="ECO:0000313" key="8">
    <source>
        <dbReference type="EMBL" id="CDP04157.1"/>
    </source>
</evidence>
<dbReference type="InParanoid" id="A0A068U796"/>
<dbReference type="GO" id="GO:0009934">
    <property type="term" value="P:regulation of meristem structural organization"/>
    <property type="evidence" value="ECO:0007669"/>
    <property type="project" value="EnsemblPlants"/>
</dbReference>
<feature type="compositionally biased region" description="Polar residues" evidence="5">
    <location>
        <begin position="363"/>
        <end position="375"/>
    </location>
</feature>
<dbReference type="GO" id="GO:0006334">
    <property type="term" value="P:nucleosome assembly"/>
    <property type="evidence" value="ECO:0007669"/>
    <property type="project" value="EnsemblPlants"/>
</dbReference>
<dbReference type="GO" id="GO:0033186">
    <property type="term" value="C:CAF-1 complex"/>
    <property type="evidence" value="ECO:0007669"/>
    <property type="project" value="EnsemblPlants"/>
</dbReference>
<dbReference type="Pfam" id="PF12253">
    <property type="entry name" value="CAF1A_dimeriz"/>
    <property type="match status" value="1"/>
</dbReference>
<dbReference type="OrthoDB" id="440676at2759"/>
<keyword evidence="9" id="KW-1185">Reference proteome</keyword>
<organism evidence="8 9">
    <name type="scientific">Coffea canephora</name>
    <name type="common">Robusta coffee</name>
    <dbReference type="NCBI Taxonomy" id="49390"/>
    <lineage>
        <taxon>Eukaryota</taxon>
        <taxon>Viridiplantae</taxon>
        <taxon>Streptophyta</taxon>
        <taxon>Embryophyta</taxon>
        <taxon>Tracheophyta</taxon>
        <taxon>Spermatophyta</taxon>
        <taxon>Magnoliopsida</taxon>
        <taxon>eudicotyledons</taxon>
        <taxon>Gunneridae</taxon>
        <taxon>Pentapetalae</taxon>
        <taxon>asterids</taxon>
        <taxon>lamiids</taxon>
        <taxon>Gentianales</taxon>
        <taxon>Rubiaceae</taxon>
        <taxon>Ixoroideae</taxon>
        <taxon>Gardenieae complex</taxon>
        <taxon>Bertiereae - Coffeeae clade</taxon>
        <taxon>Coffeeae</taxon>
        <taxon>Coffea</taxon>
    </lineage>
</organism>
<dbReference type="PhylomeDB" id="A0A068U796"/>
<feature type="region of interest" description="Disordered" evidence="5">
    <location>
        <begin position="359"/>
        <end position="384"/>
    </location>
</feature>
<dbReference type="STRING" id="49390.A0A068U796"/>
<dbReference type="GO" id="GO:0005634">
    <property type="term" value="C:nucleus"/>
    <property type="evidence" value="ECO:0007669"/>
    <property type="project" value="UniProtKB-SubCell"/>
</dbReference>
<feature type="region of interest" description="Disordered" evidence="5">
    <location>
        <begin position="802"/>
        <end position="836"/>
    </location>
</feature>
<comment type="subcellular location">
    <subcellularLocation>
        <location evidence="1">Nucleus</location>
    </subcellularLocation>
</comment>
<evidence type="ECO:0000256" key="3">
    <source>
        <dbReference type="ARBA" id="ARBA00023204"/>
    </source>
</evidence>
<dbReference type="Proteomes" id="UP000295252">
    <property type="component" value="Chromosome XI"/>
</dbReference>
<feature type="region of interest" description="Disordered" evidence="5">
    <location>
        <begin position="269"/>
        <end position="347"/>
    </location>
</feature>
<dbReference type="Pfam" id="PF21796">
    <property type="entry name" value="Cac1_C"/>
    <property type="match status" value="1"/>
</dbReference>
<keyword evidence="3" id="KW-0234">DNA repair</keyword>
<dbReference type="GO" id="GO:0045787">
    <property type="term" value="P:positive regulation of cell cycle"/>
    <property type="evidence" value="ECO:0007669"/>
    <property type="project" value="EnsemblPlants"/>
</dbReference>
<reference evidence="9" key="1">
    <citation type="journal article" date="2014" name="Science">
        <title>The coffee genome provides insight into the convergent evolution of caffeine biosynthesis.</title>
        <authorList>
            <person name="Denoeud F."/>
            <person name="Carretero-Paulet L."/>
            <person name="Dereeper A."/>
            <person name="Droc G."/>
            <person name="Guyot R."/>
            <person name="Pietrella M."/>
            <person name="Zheng C."/>
            <person name="Alberti A."/>
            <person name="Anthony F."/>
            <person name="Aprea G."/>
            <person name="Aury J.M."/>
            <person name="Bento P."/>
            <person name="Bernard M."/>
            <person name="Bocs S."/>
            <person name="Campa C."/>
            <person name="Cenci A."/>
            <person name="Combes M.C."/>
            <person name="Crouzillat D."/>
            <person name="Da Silva C."/>
            <person name="Daddiego L."/>
            <person name="De Bellis F."/>
            <person name="Dussert S."/>
            <person name="Garsmeur O."/>
            <person name="Gayraud T."/>
            <person name="Guignon V."/>
            <person name="Jahn K."/>
            <person name="Jamilloux V."/>
            <person name="Joet T."/>
            <person name="Labadie K."/>
            <person name="Lan T."/>
            <person name="Leclercq J."/>
            <person name="Lepelley M."/>
            <person name="Leroy T."/>
            <person name="Li L.T."/>
            <person name="Librado P."/>
            <person name="Lopez L."/>
            <person name="Munoz A."/>
            <person name="Noel B."/>
            <person name="Pallavicini A."/>
            <person name="Perrotta G."/>
            <person name="Poncet V."/>
            <person name="Pot D."/>
            <person name="Priyono X."/>
            <person name="Rigoreau M."/>
            <person name="Rouard M."/>
            <person name="Rozas J."/>
            <person name="Tranchant-Dubreuil C."/>
            <person name="VanBuren R."/>
            <person name="Zhang Q."/>
            <person name="Andrade A.C."/>
            <person name="Argout X."/>
            <person name="Bertrand B."/>
            <person name="de Kochko A."/>
            <person name="Graziosi G."/>
            <person name="Henry R.J."/>
            <person name="Jayarama X."/>
            <person name="Ming R."/>
            <person name="Nagai C."/>
            <person name="Rounsley S."/>
            <person name="Sankoff D."/>
            <person name="Giuliano G."/>
            <person name="Albert V.A."/>
            <person name="Wincker P."/>
            <person name="Lashermes P."/>
        </authorList>
    </citation>
    <scope>NUCLEOTIDE SEQUENCE [LARGE SCALE GENOMIC DNA]</scope>
    <source>
        <strain evidence="9">cv. DH200-94</strain>
    </source>
</reference>
<evidence type="ECO:0000256" key="1">
    <source>
        <dbReference type="ARBA" id="ARBA00004123"/>
    </source>
</evidence>
<dbReference type="GO" id="GO:0009825">
    <property type="term" value="P:multidimensional cell growth"/>
    <property type="evidence" value="ECO:0007669"/>
    <property type="project" value="EnsemblPlants"/>
</dbReference>
<proteinExistence type="predicted"/>
<dbReference type="GO" id="GO:0010026">
    <property type="term" value="P:trichome differentiation"/>
    <property type="evidence" value="ECO:0007669"/>
    <property type="project" value="EnsemblPlants"/>
</dbReference>
<feature type="region of interest" description="Disordered" evidence="5">
    <location>
        <begin position="530"/>
        <end position="582"/>
    </location>
</feature>
<protein>
    <recommendedName>
        <fullName evidence="10">Chromatin assembly factor 1 subunit FAS1</fullName>
    </recommendedName>
</protein>
<feature type="compositionally biased region" description="Acidic residues" evidence="5">
    <location>
        <begin position="531"/>
        <end position="547"/>
    </location>
</feature>
<dbReference type="GO" id="GO:0048366">
    <property type="term" value="P:leaf development"/>
    <property type="evidence" value="ECO:0007669"/>
    <property type="project" value="EnsemblPlants"/>
</dbReference>
<feature type="compositionally biased region" description="Polar residues" evidence="5">
    <location>
        <begin position="807"/>
        <end position="836"/>
    </location>
</feature>
<dbReference type="Gramene" id="CDP04157">
    <property type="protein sequence ID" value="CDP04157"/>
    <property type="gene ID" value="GSCOC_T00017466001"/>
</dbReference>
<feature type="compositionally biased region" description="Basic and acidic residues" evidence="5">
    <location>
        <begin position="269"/>
        <end position="341"/>
    </location>
</feature>
<evidence type="ECO:0008006" key="10">
    <source>
        <dbReference type="Google" id="ProtNLM"/>
    </source>
</evidence>
<feature type="region of interest" description="Disordered" evidence="5">
    <location>
        <begin position="1"/>
        <end position="39"/>
    </location>
</feature>
<dbReference type="InterPro" id="IPR022043">
    <property type="entry name" value="CAF1A_DD"/>
</dbReference>
<feature type="domain" description="Chromatin assembly factor 1 subunit Cac1-like C-terminal" evidence="7">
    <location>
        <begin position="719"/>
        <end position="769"/>
    </location>
</feature>
<accession>A0A068U796</accession>
<evidence type="ECO:0000259" key="6">
    <source>
        <dbReference type="Pfam" id="PF12253"/>
    </source>
</evidence>
<dbReference type="FunCoup" id="A0A068U796">
    <property type="interactions" value="547"/>
</dbReference>
<feature type="domain" description="Chromatin assembly factor 1 subunit A dimerization" evidence="6">
    <location>
        <begin position="496"/>
        <end position="563"/>
    </location>
</feature>
<dbReference type="GO" id="GO:0031507">
    <property type="term" value="P:heterochromatin formation"/>
    <property type="evidence" value="ECO:0007669"/>
    <property type="project" value="EnsemblPlants"/>
</dbReference>
<dbReference type="PANTHER" id="PTHR15272:SF0">
    <property type="entry name" value="CHROMATIN ASSEMBLY FACTOR 1 SUBUNIT A"/>
    <property type="match status" value="1"/>
</dbReference>
<dbReference type="PANTHER" id="PTHR15272">
    <property type="entry name" value="CHROMATIN ASSEMBLY FACTOR 1 SUBUNIT A CAF-1 SUBUNIT A"/>
    <property type="match status" value="1"/>
</dbReference>
<dbReference type="OMA" id="SETALWC"/>
<dbReference type="GO" id="GO:0009555">
    <property type="term" value="P:pollen development"/>
    <property type="evidence" value="ECO:0007669"/>
    <property type="project" value="EnsemblPlants"/>
</dbReference>
<evidence type="ECO:0000256" key="4">
    <source>
        <dbReference type="ARBA" id="ARBA00023242"/>
    </source>
</evidence>
<name>A0A068U796_COFCA</name>
<evidence type="ECO:0000256" key="2">
    <source>
        <dbReference type="ARBA" id="ARBA00022763"/>
    </source>
</evidence>
<evidence type="ECO:0000256" key="5">
    <source>
        <dbReference type="SAM" id="MobiDB-lite"/>
    </source>
</evidence>
<dbReference type="AlphaFoldDB" id="A0A068U796"/>
<gene>
    <name evidence="8" type="ORF">GSCOC_T00017466001</name>
</gene>
<evidence type="ECO:0000313" key="9">
    <source>
        <dbReference type="Proteomes" id="UP000295252"/>
    </source>
</evidence>
<keyword evidence="2" id="KW-0227">DNA damage</keyword>
<evidence type="ECO:0000259" key="7">
    <source>
        <dbReference type="Pfam" id="PF21796"/>
    </source>
</evidence>
<sequence>MAEPMVIDVDEAAPTGKMSGSDKRKALKRKRGFAGGLPDLTPEEKSAKIKALKEEMKSLFNFYLELNGNKENENVEDGSLNNNNVDSAIAVLMEESRLPLSRLAVEILEKLRGKFGSDNSGGGGLSSLASVKSRLLLIGQRVFYGISDADADLLEDDSESALWCWETRDMKLVPKSMRAVLKSRRTYRKKIQERIIAISAMIAALEKSKNHQNHQELMKAAEKLGKTFNEAEIRLLVGNSLQKNEAEGSLKEAKQEEKLLIKQLEKNKREEAKEKRRMEQELQKEKLQNEKELKRSQDEAKKEEKRREKKESEMKKQIKRHQEEAEKDQRRKEKEEAENKKKLSLQKQASLMERFLERGANPFSKNDQPPRSATDPSPKMDKEKTDSITLAMDSVLSMDTEVKVEDIWNLHLNSWHCLGNSIRSNRHMHWGIRRKPKTDLVKKLKLTANKGLAREEEMNIEKLVDGWVGSSTDSRLSPTNSDSITANGRAHVQSKQLLQFDKSHRPAFYGFRLKKSQVVSARHPFVKDPELDYEIDSDEEWEEEEPGESLSDCEKDGEEESLDEGCSRDDGDDESEDGFFVPDGYLSEDEGVEVDKLEANHLAEETKSSPSSKEVVNQLFRQQKCLYNLTEHALRKNQPLVVLNIMHQKAPLLSADNVTGAEKHEQICLQALSICAFPVGTFVQISISDDTEDQGACTSSTKTNSTTFASPPTILDSELAQIVSVIQSCSNGINKVVECLHEKFPTISKSQLRNKVREISDFVDNRWQVKKEVVVKLGLTISPEKGGGRTKSIATFFSKRCLPPSAKSINPYETSPQISQKPASSTQQQEGTAQEH</sequence>
<dbReference type="InterPro" id="IPR048800">
    <property type="entry name" value="Cac1-like_C"/>
</dbReference>
<dbReference type="GO" id="GO:0000724">
    <property type="term" value="P:double-strand break repair via homologous recombination"/>
    <property type="evidence" value="ECO:0007669"/>
    <property type="project" value="EnsemblPlants"/>
</dbReference>
<dbReference type="EMBL" id="HG739096">
    <property type="protein sequence ID" value="CDP04157.1"/>
    <property type="molecule type" value="Genomic_DNA"/>
</dbReference>
<keyword evidence="4" id="KW-0539">Nucleus</keyword>
<dbReference type="GO" id="GO:0051301">
    <property type="term" value="P:cell division"/>
    <property type="evidence" value="ECO:0007669"/>
    <property type="project" value="EnsemblPlants"/>
</dbReference>